<sequence>MVALFTFSIWDARSQPFSMCDTKNNNTIGLAAPHCNGPCQIPGAALLFHFCFSQYTKRSREPLARSGAGRSREQQARVLPLMLPLTGKCFCCTAISSEARDTVERQVVELGGTYTLDLMSHTTHLVVGDTRTAKYRYCVRHRDDVKILQPTAIGQFYEAWRRGRGDTTTIVPAASPSLDSFVLPTFYGLAICVGHFRSDSIYDLNGDNTSPAAVRALIERHGGTATDSLTNAHAMLLSNIPTGKRYTKAVEWRLPVVHPLYVLDSLRRGASLDPDDYAYDHYPEIPRNSDAPTSGGDPPSMAVSAAAAVARTDSAPAKIRKNLDVWNSLVHREHTTTSGGSHSTTTDAMSNWLLPSSEIGTKRTKTTDTTDSIFQGITFHLSSFTVAQTVILSRVIVQHGGSTSGDADYVLVPFGTNLRPMSSTSPVRTEWLVERSIYYGRLTDDAWSHQLADHTVSGAVSSASASLSGFKGIEHLHLTKLCRHLGMEVSDSFNANIDMLVVNINIFKQRLPESLFERPELVECAYNSISRVSTKNKIVAAKKWKIPVVSPWYLFELANDSDPSIKDLKWCLYYSKKQEPDSGSDSLRLPSPKKIRRRFGKLVTNSKELELQTSKTHEDSNDEDEVRIGYDSKRQKK</sequence>
<dbReference type="InterPro" id="IPR036420">
    <property type="entry name" value="BRCT_dom_sf"/>
</dbReference>
<feature type="region of interest" description="Disordered" evidence="2">
    <location>
        <begin position="281"/>
        <end position="301"/>
    </location>
</feature>
<keyword evidence="1" id="KW-0677">Repeat</keyword>
<evidence type="ECO:0000313" key="4">
    <source>
        <dbReference type="EMBL" id="EGV63752.1"/>
    </source>
</evidence>
<dbReference type="GO" id="GO:0033314">
    <property type="term" value="P:mitotic DNA replication checkpoint signaling"/>
    <property type="evidence" value="ECO:0007669"/>
    <property type="project" value="TreeGrafter"/>
</dbReference>
<dbReference type="SMART" id="SM00292">
    <property type="entry name" value="BRCT"/>
    <property type="match status" value="3"/>
</dbReference>
<evidence type="ECO:0000313" key="5">
    <source>
        <dbReference type="Proteomes" id="UP000000707"/>
    </source>
</evidence>
<dbReference type="HOGENOM" id="CLU_397390_0_0_1"/>
<dbReference type="eggNOG" id="KOG1929">
    <property type="taxonomic scope" value="Eukaryota"/>
</dbReference>
<dbReference type="InterPro" id="IPR001357">
    <property type="entry name" value="BRCT_dom"/>
</dbReference>
<reference evidence="4 5" key="1">
    <citation type="journal article" date="2011" name="Proc. Natl. Acad. Sci. U.S.A.">
        <title>Comparative genomics of xylose-fermenting fungi for enhanced biofuel production.</title>
        <authorList>
            <person name="Wohlbach D.J."/>
            <person name="Kuo A."/>
            <person name="Sato T.K."/>
            <person name="Potts K.M."/>
            <person name="Salamov A.A."/>
            <person name="LaButti K.M."/>
            <person name="Sun H."/>
            <person name="Clum A."/>
            <person name="Pangilinan J.L."/>
            <person name="Lindquist E.A."/>
            <person name="Lucas S."/>
            <person name="Lapidus A."/>
            <person name="Jin M."/>
            <person name="Gunawan C."/>
            <person name="Balan V."/>
            <person name="Dale B.E."/>
            <person name="Jeffries T.W."/>
            <person name="Zinkel R."/>
            <person name="Barry K.W."/>
            <person name="Grigoriev I.V."/>
            <person name="Gasch A.P."/>
        </authorList>
    </citation>
    <scope>NUCLEOTIDE SEQUENCE [LARGE SCALE GENOMIC DNA]</scope>
    <source>
        <strain evidence="5">ATCC 10573 / BCRC 21748 / CBS 615 / JCM 9827 / NBRC 10315 / NRRL Y-1498 / VKM Y-70</strain>
    </source>
</reference>
<dbReference type="SUPFAM" id="SSF52113">
    <property type="entry name" value="BRCT domain"/>
    <property type="match status" value="3"/>
</dbReference>
<dbReference type="STRING" id="590646.G3B3W8"/>
<dbReference type="GO" id="GO:0006270">
    <property type="term" value="P:DNA replication initiation"/>
    <property type="evidence" value="ECO:0007669"/>
    <property type="project" value="TreeGrafter"/>
</dbReference>
<accession>G3B3W8</accession>
<feature type="domain" description="BRCT" evidence="3">
    <location>
        <begin position="181"/>
        <end position="279"/>
    </location>
</feature>
<feature type="compositionally biased region" description="Basic and acidic residues" evidence="2">
    <location>
        <begin position="626"/>
        <end position="637"/>
    </location>
</feature>
<feature type="domain" description="BRCT" evidence="3">
    <location>
        <begin position="85"/>
        <end position="153"/>
    </location>
</feature>
<proteinExistence type="predicted"/>
<dbReference type="OrthoDB" id="251770at2759"/>
<feature type="compositionally biased region" description="Basic and acidic residues" evidence="2">
    <location>
        <begin position="610"/>
        <end position="619"/>
    </location>
</feature>
<dbReference type="GO" id="GO:0007095">
    <property type="term" value="P:mitotic G2 DNA damage checkpoint signaling"/>
    <property type="evidence" value="ECO:0007669"/>
    <property type="project" value="TreeGrafter"/>
</dbReference>
<protein>
    <recommendedName>
        <fullName evidence="3">BRCT domain-containing protein</fullName>
    </recommendedName>
</protein>
<feature type="region of interest" description="Disordered" evidence="2">
    <location>
        <begin position="610"/>
        <end position="637"/>
    </location>
</feature>
<evidence type="ECO:0000259" key="3">
    <source>
        <dbReference type="PROSITE" id="PS50172"/>
    </source>
</evidence>
<dbReference type="PROSITE" id="PS50172">
    <property type="entry name" value="BRCT"/>
    <property type="match status" value="2"/>
</dbReference>
<dbReference type="EMBL" id="GL996521">
    <property type="protein sequence ID" value="EGV63752.1"/>
    <property type="molecule type" value="Genomic_DNA"/>
</dbReference>
<dbReference type="Proteomes" id="UP000000707">
    <property type="component" value="Unassembled WGS sequence"/>
</dbReference>
<organism evidence="5">
    <name type="scientific">Candida tenuis (strain ATCC 10573 / BCRC 21748 / CBS 615 / JCM 9827 / NBRC 10315 / NRRL Y-1498 / VKM Y-70)</name>
    <name type="common">Yeast</name>
    <name type="synonym">Yamadazyma tenuis</name>
    <dbReference type="NCBI Taxonomy" id="590646"/>
    <lineage>
        <taxon>Eukaryota</taxon>
        <taxon>Fungi</taxon>
        <taxon>Dikarya</taxon>
        <taxon>Ascomycota</taxon>
        <taxon>Saccharomycotina</taxon>
        <taxon>Pichiomycetes</taxon>
        <taxon>Debaryomycetaceae</taxon>
        <taxon>Yamadazyma</taxon>
    </lineage>
</organism>
<gene>
    <name evidence="4" type="ORF">CANTEDRAFT_93267</name>
</gene>
<dbReference type="PANTHER" id="PTHR13561">
    <property type="entry name" value="DNA REPLICATION REGULATOR DPB11-RELATED"/>
    <property type="match status" value="1"/>
</dbReference>
<keyword evidence="5" id="KW-1185">Reference proteome</keyword>
<dbReference type="AlphaFoldDB" id="G3B3W8"/>
<evidence type="ECO:0000256" key="2">
    <source>
        <dbReference type="SAM" id="MobiDB-lite"/>
    </source>
</evidence>
<evidence type="ECO:0000256" key="1">
    <source>
        <dbReference type="ARBA" id="ARBA00022737"/>
    </source>
</evidence>
<dbReference type="Gene3D" id="3.40.50.10190">
    <property type="entry name" value="BRCT domain"/>
    <property type="match status" value="4"/>
</dbReference>
<name>G3B3W8_CANTC</name>
<dbReference type="PANTHER" id="PTHR13561:SF20">
    <property type="entry name" value="DNA TOPOISOMERASE 2-BINDING PROTEIN 1"/>
    <property type="match status" value="1"/>
</dbReference>
<dbReference type="Pfam" id="PF12738">
    <property type="entry name" value="PTCB-BRCT"/>
    <property type="match status" value="2"/>
</dbReference>